<dbReference type="STRING" id="4155.A0A022RHJ2"/>
<accession>A0A022RHJ2</accession>
<dbReference type="InterPro" id="IPR025659">
    <property type="entry name" value="Tubby-like_C"/>
</dbReference>
<dbReference type="SUPFAM" id="SSF54518">
    <property type="entry name" value="Tubby C-terminal domain-like"/>
    <property type="match status" value="1"/>
</dbReference>
<keyword evidence="3" id="KW-1185">Reference proteome</keyword>
<evidence type="ECO:0000256" key="1">
    <source>
        <dbReference type="ARBA" id="ARBA00005437"/>
    </source>
</evidence>
<dbReference type="PANTHER" id="PTHR31087:SF153">
    <property type="entry name" value="PROTEIN LURP-ONE-RELATED 11"/>
    <property type="match status" value="1"/>
</dbReference>
<dbReference type="AlphaFoldDB" id="A0A022RHJ2"/>
<comment type="similarity">
    <text evidence="1">Belongs to the LOR family.</text>
</comment>
<organism evidence="2 3">
    <name type="scientific">Erythranthe guttata</name>
    <name type="common">Yellow monkey flower</name>
    <name type="synonym">Mimulus guttatus</name>
    <dbReference type="NCBI Taxonomy" id="4155"/>
    <lineage>
        <taxon>Eukaryota</taxon>
        <taxon>Viridiplantae</taxon>
        <taxon>Streptophyta</taxon>
        <taxon>Embryophyta</taxon>
        <taxon>Tracheophyta</taxon>
        <taxon>Spermatophyta</taxon>
        <taxon>Magnoliopsida</taxon>
        <taxon>eudicotyledons</taxon>
        <taxon>Gunneridae</taxon>
        <taxon>Pentapetalae</taxon>
        <taxon>asterids</taxon>
        <taxon>lamiids</taxon>
        <taxon>Lamiales</taxon>
        <taxon>Phrymaceae</taxon>
        <taxon>Erythranthe</taxon>
    </lineage>
</organism>
<dbReference type="EMBL" id="KI630481">
    <property type="protein sequence ID" value="EYU38360.1"/>
    <property type="molecule type" value="Genomic_DNA"/>
</dbReference>
<reference evidence="2 3" key="1">
    <citation type="journal article" date="2013" name="Proc. Natl. Acad. Sci. U.S.A.">
        <title>Fine-scale variation in meiotic recombination in Mimulus inferred from population shotgun sequencing.</title>
        <authorList>
            <person name="Hellsten U."/>
            <person name="Wright K.M."/>
            <person name="Jenkins J."/>
            <person name="Shu S."/>
            <person name="Yuan Y."/>
            <person name="Wessler S.R."/>
            <person name="Schmutz J."/>
            <person name="Willis J.H."/>
            <person name="Rokhsar D.S."/>
        </authorList>
    </citation>
    <scope>NUCLEOTIDE SEQUENCE [LARGE SCALE GENOMIC DNA]</scope>
    <source>
        <strain evidence="3">cv. DUN x IM62</strain>
    </source>
</reference>
<protein>
    <submittedName>
        <fullName evidence="2">Uncharacterized protein</fullName>
    </submittedName>
</protein>
<evidence type="ECO:0000313" key="2">
    <source>
        <dbReference type="EMBL" id="EYU38360.1"/>
    </source>
</evidence>
<sequence length="180" mass="20589">MWMKSLVFHGNGCTVFNSRGEVAFRVDNYQQKCCRKVFLMDSYGNILFSLNRKKMGVFGCWEGFKWIESERRNEKQPYFQVRRKSNFFSKDISCKVTINGFDDENNSITSCYLMTGFEGKSTLKIIDFSGRLLLAEAMQKQSIEGIALGDDVLALMVEPHADQSLVMALVTVYGLINNKL</sequence>
<dbReference type="Proteomes" id="UP000030748">
    <property type="component" value="Unassembled WGS sequence"/>
</dbReference>
<evidence type="ECO:0000313" key="3">
    <source>
        <dbReference type="Proteomes" id="UP000030748"/>
    </source>
</evidence>
<dbReference type="Gene3D" id="2.40.160.200">
    <property type="entry name" value="LURP1-related"/>
    <property type="match status" value="1"/>
</dbReference>
<dbReference type="PANTHER" id="PTHR31087">
    <property type="match status" value="1"/>
</dbReference>
<gene>
    <name evidence="2" type="ORF">MIMGU_mgv1a021498mg</name>
</gene>
<proteinExistence type="inferred from homology"/>
<dbReference type="InterPro" id="IPR038595">
    <property type="entry name" value="LOR_sf"/>
</dbReference>
<dbReference type="eggNOG" id="ENOG502RYHC">
    <property type="taxonomic scope" value="Eukaryota"/>
</dbReference>
<dbReference type="Pfam" id="PF04525">
    <property type="entry name" value="LOR"/>
    <property type="match status" value="1"/>
</dbReference>
<dbReference type="PhylomeDB" id="A0A022RHJ2"/>
<dbReference type="InterPro" id="IPR007612">
    <property type="entry name" value="LOR"/>
</dbReference>
<name>A0A022RHJ2_ERYGU</name>